<proteinExistence type="predicted"/>
<keyword evidence="1" id="KW-0378">Hydrolase</keyword>
<keyword evidence="2" id="KW-1185">Reference proteome</keyword>
<gene>
    <name evidence="1" type="ORF">BV25DRAFT_1915674</name>
</gene>
<organism evidence="1 2">
    <name type="scientific">Artomyces pyxidatus</name>
    <dbReference type="NCBI Taxonomy" id="48021"/>
    <lineage>
        <taxon>Eukaryota</taxon>
        <taxon>Fungi</taxon>
        <taxon>Dikarya</taxon>
        <taxon>Basidiomycota</taxon>
        <taxon>Agaricomycotina</taxon>
        <taxon>Agaricomycetes</taxon>
        <taxon>Russulales</taxon>
        <taxon>Auriscalpiaceae</taxon>
        <taxon>Artomyces</taxon>
    </lineage>
</organism>
<sequence>MEKQPFQPVSTGVRRDRGSRKTRPFHIVLALPFVVLLGLVGRVSLFSDVPRTSTIPINASQILQQCSDLYRVPGPSPDFPKRTQSDRLQPGTKPVLIRNATIWTGHVEGLETLFGDILLADGLIKAVGEVDAAHLAAYEDLATVDAQGAWVSPGIIDVHSHLGVEASPHLEGAADGNSFQGTMAPWMRSLDGLNTHDEGLRLGVAGGLTTSLILPGSADAIGGQAFVIKLRPTTEKSPTSFLLEPPSDLGNGTHLPPTHLAWKHMKHACGENPSRFYGVTRMDSVWAWREAYNTAKKVKTAQDDYCLRAEAGNWDNLGSFREDFQWQPLIDILRGKVKVQTHCYEAVDFDNFVRLSNEFEFPVAAFHHAHEAYLVPDVLKRAYGPTPAVAIFSTFSGYKRESYRSSEYAAKVLAEAGIRSDHPAIVSRYLVHEAQVAHHYGLPTYLALSAVTTTAAGVLGLDHRIGFLKIGYDADVVIWDSHPLALGATPRQVFIDGIPQIEKPYGWAKLAESQSAPKTPDYDAEAAEALKHDGLPPLQEFSATTADRVVFANVSSVWVRNEDGVEELTGAKDLGFVTVEGGRIVGTGKDAAYVEALSQPSTHLVDLQGGSIAPAIVSTGTSLGLQEISMEASTTDGAVFDPLQDDASSILGNTLIRAVDGLQFATRDALLAYRAGVTSSVTFPEGGFLSGLGVSFSLVHVTLNHLEIASVSTQIAALRHLLLDRLKGDAGIWFGKVALGLMPLVVRVHSADIIATLLELKAEVEDLTGAALKLTLLGATEAHLLADAISAADVGVIVPPRTYPYTWDDRRIMAGHPLTETSLVPYLLDHGIKVGIAPQGIDDFSPGMAAWSARKLRWDAGWVAVEGNLTEQEIYPLVSTNIDKLLGVRANPAHGDLVATRGGGLLSFEGKVVAIISPRRGSVDII</sequence>
<dbReference type="EMBL" id="MU277205">
    <property type="protein sequence ID" value="KAI0062927.1"/>
    <property type="molecule type" value="Genomic_DNA"/>
</dbReference>
<comment type="caution">
    <text evidence="1">The sequence shown here is derived from an EMBL/GenBank/DDBJ whole genome shotgun (WGS) entry which is preliminary data.</text>
</comment>
<reference evidence="1" key="2">
    <citation type="journal article" date="2022" name="New Phytol.">
        <title>Evolutionary transition to the ectomycorrhizal habit in the genomes of a hyperdiverse lineage of mushroom-forming fungi.</title>
        <authorList>
            <person name="Looney B."/>
            <person name="Miyauchi S."/>
            <person name="Morin E."/>
            <person name="Drula E."/>
            <person name="Courty P.E."/>
            <person name="Kohler A."/>
            <person name="Kuo A."/>
            <person name="LaButti K."/>
            <person name="Pangilinan J."/>
            <person name="Lipzen A."/>
            <person name="Riley R."/>
            <person name="Andreopoulos W."/>
            <person name="He G."/>
            <person name="Johnson J."/>
            <person name="Nolan M."/>
            <person name="Tritt A."/>
            <person name="Barry K.W."/>
            <person name="Grigoriev I.V."/>
            <person name="Nagy L.G."/>
            <person name="Hibbett D."/>
            <person name="Henrissat B."/>
            <person name="Matheny P.B."/>
            <person name="Labbe J."/>
            <person name="Martin F.M."/>
        </authorList>
    </citation>
    <scope>NUCLEOTIDE SEQUENCE</scope>
    <source>
        <strain evidence="1">HHB10654</strain>
    </source>
</reference>
<name>A0ACB8T358_9AGAM</name>
<evidence type="ECO:0000313" key="1">
    <source>
        <dbReference type="EMBL" id="KAI0062927.1"/>
    </source>
</evidence>
<dbReference type="Proteomes" id="UP000814140">
    <property type="component" value="Unassembled WGS sequence"/>
</dbReference>
<accession>A0ACB8T358</accession>
<evidence type="ECO:0000313" key="2">
    <source>
        <dbReference type="Proteomes" id="UP000814140"/>
    </source>
</evidence>
<protein>
    <submittedName>
        <fullName evidence="1">Composite domain of metallo-dependent hydrolase</fullName>
    </submittedName>
</protein>
<reference evidence="1" key="1">
    <citation type="submission" date="2021-03" db="EMBL/GenBank/DDBJ databases">
        <authorList>
            <consortium name="DOE Joint Genome Institute"/>
            <person name="Ahrendt S."/>
            <person name="Looney B.P."/>
            <person name="Miyauchi S."/>
            <person name="Morin E."/>
            <person name="Drula E."/>
            <person name="Courty P.E."/>
            <person name="Chicoki N."/>
            <person name="Fauchery L."/>
            <person name="Kohler A."/>
            <person name="Kuo A."/>
            <person name="Labutti K."/>
            <person name="Pangilinan J."/>
            <person name="Lipzen A."/>
            <person name="Riley R."/>
            <person name="Andreopoulos W."/>
            <person name="He G."/>
            <person name="Johnson J."/>
            <person name="Barry K.W."/>
            <person name="Grigoriev I.V."/>
            <person name="Nagy L."/>
            <person name="Hibbett D."/>
            <person name="Henrissat B."/>
            <person name="Matheny P.B."/>
            <person name="Labbe J."/>
            <person name="Martin F."/>
        </authorList>
    </citation>
    <scope>NUCLEOTIDE SEQUENCE</scope>
    <source>
        <strain evidence="1">HHB10654</strain>
    </source>
</reference>